<proteinExistence type="predicted"/>
<evidence type="ECO:0000313" key="2">
    <source>
        <dbReference type="Proteomes" id="UP001177003"/>
    </source>
</evidence>
<name>A0AA35ZYQ1_LACSI</name>
<dbReference type="Proteomes" id="UP001177003">
    <property type="component" value="Chromosome 9"/>
</dbReference>
<reference evidence="1" key="1">
    <citation type="submission" date="2023-04" db="EMBL/GenBank/DDBJ databases">
        <authorList>
            <person name="Vijverberg K."/>
            <person name="Xiong W."/>
            <person name="Schranz E."/>
        </authorList>
    </citation>
    <scope>NUCLEOTIDE SEQUENCE</scope>
</reference>
<accession>A0AA35ZYQ1</accession>
<dbReference type="EMBL" id="OX465085">
    <property type="protein sequence ID" value="CAI9300769.1"/>
    <property type="molecule type" value="Genomic_DNA"/>
</dbReference>
<protein>
    <submittedName>
        <fullName evidence="1">Uncharacterized protein</fullName>
    </submittedName>
</protein>
<sequence>MSGQCLGLVSSTRVVSPSSTSPASNQKCFSPILSYPSPTPPSFAHETTPEKSKHKIDSSLSFSTSFLSSKFSMKDSKFSGKFLSEGEGSNEALNWTNFTLFLMFIDIYNFQHYLKRVMAPAKRLEQLEGLLELNSVTLRKVNSVLICNQIPVMLTDFGLEKEINE</sequence>
<evidence type="ECO:0000313" key="1">
    <source>
        <dbReference type="EMBL" id="CAI9300769.1"/>
    </source>
</evidence>
<gene>
    <name evidence="1" type="ORF">LSALG_LOCUS39382</name>
</gene>
<keyword evidence="2" id="KW-1185">Reference proteome</keyword>
<organism evidence="1 2">
    <name type="scientific">Lactuca saligna</name>
    <name type="common">Willowleaf lettuce</name>
    <dbReference type="NCBI Taxonomy" id="75948"/>
    <lineage>
        <taxon>Eukaryota</taxon>
        <taxon>Viridiplantae</taxon>
        <taxon>Streptophyta</taxon>
        <taxon>Embryophyta</taxon>
        <taxon>Tracheophyta</taxon>
        <taxon>Spermatophyta</taxon>
        <taxon>Magnoliopsida</taxon>
        <taxon>eudicotyledons</taxon>
        <taxon>Gunneridae</taxon>
        <taxon>Pentapetalae</taxon>
        <taxon>asterids</taxon>
        <taxon>campanulids</taxon>
        <taxon>Asterales</taxon>
        <taxon>Asteraceae</taxon>
        <taxon>Cichorioideae</taxon>
        <taxon>Cichorieae</taxon>
        <taxon>Lactucinae</taxon>
        <taxon>Lactuca</taxon>
    </lineage>
</organism>
<dbReference type="AlphaFoldDB" id="A0AA35ZYQ1"/>